<comment type="caution">
    <text evidence="2">The sequence shown here is derived from an EMBL/GenBank/DDBJ whole genome shotgun (WGS) entry which is preliminary data.</text>
</comment>
<sequence>MKKFYLILIALLVLGMMAFSTVNVIIDEGHSDQYAQSKLTDMVKTLESSGYNVIFSTSEITPQILSQGKILLLANPKSLSDSEITAIVNFVQDGGGLFLTAQSNYKKEGHFDVLNKLLGALNAGFVFNPDEVEDGSSNYGDVWEVKISDFPQTPFNIANGINVIKFYSGCSLAAPGNNPLQSGNGVYIIAQTSPMAKQADTDSQTYSYWQPPFPVGAAQIIGKGRLVGFGTAIYSNYDWTTKGYDNAQLTLNILAWLSGK</sequence>
<name>A0A2J6X4W2_9BACT</name>
<protein>
    <recommendedName>
        <fullName evidence="1">DUF4350 domain-containing protein</fullName>
    </recommendedName>
</protein>
<dbReference type="Pfam" id="PF14258">
    <property type="entry name" value="DUF4350"/>
    <property type="match status" value="1"/>
</dbReference>
<proteinExistence type="predicted"/>
<reference evidence="2 3" key="1">
    <citation type="submission" date="2018-01" db="EMBL/GenBank/DDBJ databases">
        <title>Metagenomic assembled genomes from two thermal pools in the Uzon Caldera, Kamchatka, Russia.</title>
        <authorList>
            <person name="Wilkins L."/>
            <person name="Ettinger C."/>
        </authorList>
    </citation>
    <scope>NUCLEOTIDE SEQUENCE [LARGE SCALE GENOMIC DNA]</scope>
    <source>
        <strain evidence="2">ARK-10</strain>
    </source>
</reference>
<dbReference type="SUPFAM" id="SSF52317">
    <property type="entry name" value="Class I glutamine amidotransferase-like"/>
    <property type="match status" value="1"/>
</dbReference>
<accession>A0A2J6X4W2</accession>
<dbReference type="Proteomes" id="UP000236910">
    <property type="component" value="Unassembled WGS sequence"/>
</dbReference>
<evidence type="ECO:0000313" key="3">
    <source>
        <dbReference type="Proteomes" id="UP000236910"/>
    </source>
</evidence>
<evidence type="ECO:0000313" key="2">
    <source>
        <dbReference type="EMBL" id="PMP81488.1"/>
    </source>
</evidence>
<feature type="domain" description="DUF4350" evidence="1">
    <location>
        <begin position="66"/>
        <end position="254"/>
    </location>
</feature>
<dbReference type="AlphaFoldDB" id="A0A2J6X4W2"/>
<dbReference type="EMBL" id="PNIX01000310">
    <property type="protein sequence ID" value="PMP81488.1"/>
    <property type="molecule type" value="Genomic_DNA"/>
</dbReference>
<organism evidence="2 3">
    <name type="scientific">Caldisericum exile</name>
    <dbReference type="NCBI Taxonomy" id="693075"/>
    <lineage>
        <taxon>Bacteria</taxon>
        <taxon>Pseudomonadati</taxon>
        <taxon>Caldisericota/Cryosericota group</taxon>
        <taxon>Caldisericota</taxon>
        <taxon>Caldisericia</taxon>
        <taxon>Caldisericales</taxon>
        <taxon>Caldisericaceae</taxon>
        <taxon>Caldisericum</taxon>
    </lineage>
</organism>
<dbReference type="InterPro" id="IPR025646">
    <property type="entry name" value="DUF4350"/>
</dbReference>
<dbReference type="Gene3D" id="3.40.50.880">
    <property type="match status" value="1"/>
</dbReference>
<dbReference type="InterPro" id="IPR029062">
    <property type="entry name" value="Class_I_gatase-like"/>
</dbReference>
<gene>
    <name evidence="2" type="ORF">C0175_05370</name>
</gene>
<evidence type="ECO:0000259" key="1">
    <source>
        <dbReference type="Pfam" id="PF14258"/>
    </source>
</evidence>